<dbReference type="NCBIfam" id="TIGR03196">
    <property type="entry name" value="pucD"/>
    <property type="match status" value="1"/>
</dbReference>
<protein>
    <submittedName>
        <fullName evidence="2">Xanthine dehydrogenase subunit D</fullName>
        <ecNumber evidence="2">1.17.1.4</ecNumber>
    </submittedName>
</protein>
<accession>A0ABY4GHA1</accession>
<dbReference type="GO" id="GO:0004854">
    <property type="term" value="F:xanthine dehydrogenase activity"/>
    <property type="evidence" value="ECO:0007669"/>
    <property type="project" value="UniProtKB-EC"/>
</dbReference>
<dbReference type="InterPro" id="IPR008274">
    <property type="entry name" value="AldOxase/xan_DH_MoCoBD1"/>
</dbReference>
<name>A0ABY4GHA1_9BACI</name>
<dbReference type="Pfam" id="PF20256">
    <property type="entry name" value="MoCoBD_2"/>
    <property type="match status" value="1"/>
</dbReference>
<dbReference type="RefSeq" id="WP_244740188.1">
    <property type="nucleotide sequence ID" value="NZ_CP095071.1"/>
</dbReference>
<keyword evidence="2" id="KW-0560">Oxidoreductase</keyword>
<dbReference type="InterPro" id="IPR046867">
    <property type="entry name" value="AldOxase/xan_DH_MoCoBD2"/>
</dbReference>
<dbReference type="SUPFAM" id="SSF54665">
    <property type="entry name" value="CO dehydrogenase molybdoprotein N-domain-like"/>
    <property type="match status" value="1"/>
</dbReference>
<dbReference type="EMBL" id="CP095071">
    <property type="protein sequence ID" value="UOQ83360.1"/>
    <property type="molecule type" value="Genomic_DNA"/>
</dbReference>
<evidence type="ECO:0000259" key="1">
    <source>
        <dbReference type="SMART" id="SM01008"/>
    </source>
</evidence>
<dbReference type="Pfam" id="PF02738">
    <property type="entry name" value="MoCoBD_1"/>
    <property type="match status" value="1"/>
</dbReference>
<dbReference type="Proteomes" id="UP000831537">
    <property type="component" value="Chromosome"/>
</dbReference>
<dbReference type="InterPro" id="IPR000674">
    <property type="entry name" value="Ald_Oxase/Xan_DH_a/b"/>
</dbReference>
<dbReference type="InterPro" id="IPR017609">
    <property type="entry name" value="Xanthine_dehydrogenase_dsu"/>
</dbReference>
<evidence type="ECO:0000313" key="3">
    <source>
        <dbReference type="Proteomes" id="UP000831537"/>
    </source>
</evidence>
<dbReference type="Gene3D" id="3.90.1170.50">
    <property type="entry name" value="Aldehyde oxidase/xanthine dehydrogenase, a/b hammerhead"/>
    <property type="match status" value="1"/>
</dbReference>
<evidence type="ECO:0000313" key="2">
    <source>
        <dbReference type="EMBL" id="UOQ83360.1"/>
    </source>
</evidence>
<dbReference type="InterPro" id="IPR016208">
    <property type="entry name" value="Ald_Oxase/xanthine_DH-like"/>
</dbReference>
<proteinExistence type="predicted"/>
<dbReference type="SUPFAM" id="SSF56003">
    <property type="entry name" value="Molybdenum cofactor-binding domain"/>
    <property type="match status" value="1"/>
</dbReference>
<dbReference type="PANTHER" id="PTHR11908">
    <property type="entry name" value="XANTHINE DEHYDROGENASE"/>
    <property type="match status" value="1"/>
</dbReference>
<dbReference type="InterPro" id="IPR036856">
    <property type="entry name" value="Ald_Oxase/Xan_DH_a/b_sf"/>
</dbReference>
<dbReference type="SMART" id="SM01008">
    <property type="entry name" value="Ald_Xan_dh_C"/>
    <property type="match status" value="1"/>
</dbReference>
<sequence length="756" mass="81766">MYQNRDRIRQDGKGKVTGTLKYLTDLTWPDMLYGKILRSRFPHAKIVSISTEKAESLPGVKAVITHQDVPGLNRFGIVTPDQPVLCEDIVRYVGDAIAAVAADSLEIATAAIDLIEVNYEELPVLDSPEKALVNNAPQLHPDGNVLHTANYHAGNIDQGFANCEVVVEETYQLPRQMHTYMETEGGVIVPEDHGGVTVYVGTQHGYKDRFQLSRILNIEEEKIRIVSSPMGGSFGGKDELSIQPYGVLLALKAGLPVKIHQTRKESVISGLKRHPMKITMKTGVDKAGKLLAHKVDILADTGAYATLGPAILDFAVEHATGPYRFEHVAVEGISVFTNNGVSGEFRGFGGNQVTFALEGQIDRLAAKLQVDPIEFRRINIRKTDDPGPMDHRIVATNGASQVLEHIDVHRQYHQNMIPEIDDFKVRGMGVAISMHGGGLGYGRLDPSGGQLTLADDGKIEIAFGFEEAGQGIINVIETIVTEELGIAAEDFRIVIGDTDKVPSSGSTTASRGTSMVWHAVNLMKNDFRNALLDQAVALTGLSKESLELGPGGVFQSTPLYERVIDYQKLANEVSKPVAVSTQFDFPTTPDAVDGGHYLYTFSSTFAQVEINLLTGKVSVLDLDQAVAAGPVVSMKGYTGQIEGGGVMSLGYALMEEAVMKEGKYMTENLDGYLIPGIRDVPFSMGVTAIEDLEKGDPFGPRGVGEIGTVAVAPAIAKAIHDAIGYFPKKLPISSEEVLMAITAGGKRAWNEAKQFR</sequence>
<dbReference type="EC" id="1.17.1.4" evidence="2"/>
<gene>
    <name evidence="2" type="primary">pucD</name>
    <name evidence="2" type="ORF">MUN87_11330</name>
</gene>
<feature type="domain" description="Aldehyde oxidase/xanthine dehydrogenase a/b hammerhead" evidence="1">
    <location>
        <begin position="17"/>
        <end position="123"/>
    </location>
</feature>
<reference evidence="2 3" key="1">
    <citation type="submission" date="2022-04" db="EMBL/GenBank/DDBJ databases">
        <title>Gracilibacillus sp. isolated from saltern.</title>
        <authorList>
            <person name="Won M."/>
            <person name="Lee C.-M."/>
            <person name="Woen H.-Y."/>
            <person name="Kwon S.-W."/>
        </authorList>
    </citation>
    <scope>NUCLEOTIDE SEQUENCE [LARGE SCALE GENOMIC DNA]</scope>
    <source>
        <strain evidence="2 3">SSPM10-3</strain>
    </source>
</reference>
<dbReference type="Gene3D" id="3.30.365.10">
    <property type="entry name" value="Aldehyde oxidase/xanthine dehydrogenase, molybdopterin binding domain"/>
    <property type="match status" value="5"/>
</dbReference>
<dbReference type="InterPro" id="IPR037165">
    <property type="entry name" value="AldOxase/xan_DH_Mopterin-bd_sf"/>
</dbReference>
<organism evidence="2 3">
    <name type="scientific">Gracilibacillus salinarum</name>
    <dbReference type="NCBI Taxonomy" id="2932255"/>
    <lineage>
        <taxon>Bacteria</taxon>
        <taxon>Bacillati</taxon>
        <taxon>Bacillota</taxon>
        <taxon>Bacilli</taxon>
        <taxon>Bacillales</taxon>
        <taxon>Bacillaceae</taxon>
        <taxon>Gracilibacillus</taxon>
    </lineage>
</organism>
<keyword evidence="3" id="KW-1185">Reference proteome</keyword>
<dbReference type="PANTHER" id="PTHR11908:SF157">
    <property type="entry name" value="XANTHINE DEHYDROGENASE SUBUNIT D-RELATED"/>
    <property type="match status" value="1"/>
</dbReference>
<dbReference type="Pfam" id="PF01315">
    <property type="entry name" value="Ald_Xan_dh_C"/>
    <property type="match status" value="1"/>
</dbReference>